<reference evidence="2 3" key="1">
    <citation type="submission" date="2020-03" db="EMBL/GenBank/DDBJ databases">
        <title>Whole genome shotgun sequence of Phytohabitans suffuscus NBRC 105367.</title>
        <authorList>
            <person name="Komaki H."/>
            <person name="Tamura T."/>
        </authorList>
    </citation>
    <scope>NUCLEOTIDE SEQUENCE [LARGE SCALE GENOMIC DNA]</scope>
    <source>
        <strain evidence="2 3">NBRC 105367</strain>
    </source>
</reference>
<organism evidence="2 3">
    <name type="scientific">Phytohabitans suffuscus</name>
    <dbReference type="NCBI Taxonomy" id="624315"/>
    <lineage>
        <taxon>Bacteria</taxon>
        <taxon>Bacillati</taxon>
        <taxon>Actinomycetota</taxon>
        <taxon>Actinomycetes</taxon>
        <taxon>Micromonosporales</taxon>
        <taxon>Micromonosporaceae</taxon>
    </lineage>
</organism>
<dbReference type="InterPro" id="IPR052164">
    <property type="entry name" value="Anthracycline_SecMetBiosynth"/>
</dbReference>
<dbReference type="PANTHER" id="PTHR33993">
    <property type="entry name" value="GLYOXALASE-RELATED"/>
    <property type="match status" value="1"/>
</dbReference>
<dbReference type="AlphaFoldDB" id="A0A6F8YML2"/>
<reference evidence="2 3" key="2">
    <citation type="submission" date="2020-03" db="EMBL/GenBank/DDBJ databases">
        <authorList>
            <person name="Ichikawa N."/>
            <person name="Kimura A."/>
            <person name="Kitahashi Y."/>
            <person name="Uohara A."/>
        </authorList>
    </citation>
    <scope>NUCLEOTIDE SEQUENCE [LARGE SCALE GENOMIC DNA]</scope>
    <source>
        <strain evidence="2 3">NBRC 105367</strain>
    </source>
</reference>
<dbReference type="PROSITE" id="PS51819">
    <property type="entry name" value="VOC"/>
    <property type="match status" value="1"/>
</dbReference>
<dbReference type="Pfam" id="PF00903">
    <property type="entry name" value="Glyoxalase"/>
    <property type="match status" value="1"/>
</dbReference>
<name>A0A6F8YML2_9ACTN</name>
<gene>
    <name evidence="2" type="ORF">Psuf_044840</name>
</gene>
<dbReference type="Gene3D" id="3.10.180.10">
    <property type="entry name" value="2,3-Dihydroxybiphenyl 1,2-Dioxygenase, domain 1"/>
    <property type="match status" value="1"/>
</dbReference>
<dbReference type="RefSeq" id="WP_173158755.1">
    <property type="nucleotide sequence ID" value="NZ_AP022871.1"/>
</dbReference>
<proteinExistence type="predicted"/>
<dbReference type="PANTHER" id="PTHR33993:SF2">
    <property type="entry name" value="VOC DOMAIN-CONTAINING PROTEIN"/>
    <property type="match status" value="1"/>
</dbReference>
<evidence type="ECO:0000259" key="1">
    <source>
        <dbReference type="PROSITE" id="PS51819"/>
    </source>
</evidence>
<keyword evidence="3" id="KW-1185">Reference proteome</keyword>
<dbReference type="InterPro" id="IPR029068">
    <property type="entry name" value="Glyas_Bleomycin-R_OHBP_Dase"/>
</dbReference>
<protein>
    <recommendedName>
        <fullName evidence="1">VOC domain-containing protein</fullName>
    </recommendedName>
</protein>
<dbReference type="EMBL" id="AP022871">
    <property type="protein sequence ID" value="BCB87171.1"/>
    <property type="molecule type" value="Genomic_DNA"/>
</dbReference>
<dbReference type="KEGG" id="psuu:Psuf_044840"/>
<dbReference type="Proteomes" id="UP000503011">
    <property type="component" value="Chromosome"/>
</dbReference>
<dbReference type="SUPFAM" id="SSF54593">
    <property type="entry name" value="Glyoxalase/Bleomycin resistance protein/Dihydroxybiphenyl dioxygenase"/>
    <property type="match status" value="1"/>
</dbReference>
<evidence type="ECO:0000313" key="3">
    <source>
        <dbReference type="Proteomes" id="UP000503011"/>
    </source>
</evidence>
<sequence>MALGPVAQIHVSVRDIDRSVAFYRDVLGIPLLFQVPGQPMAFFASGDVRLYLGVPESAEFASRCTLYFRVDDIDAEHARLTAAGVESFGPPHVVHRDGATELWMSFFTDPDGHKIGLMQER</sequence>
<evidence type="ECO:0000313" key="2">
    <source>
        <dbReference type="EMBL" id="BCB87171.1"/>
    </source>
</evidence>
<dbReference type="InterPro" id="IPR004360">
    <property type="entry name" value="Glyas_Fos-R_dOase_dom"/>
</dbReference>
<dbReference type="InterPro" id="IPR037523">
    <property type="entry name" value="VOC_core"/>
</dbReference>
<feature type="domain" description="VOC" evidence="1">
    <location>
        <begin position="5"/>
        <end position="120"/>
    </location>
</feature>
<accession>A0A6F8YML2</accession>